<reference evidence="15" key="1">
    <citation type="submission" date="2016-10" db="EMBL/GenBank/DDBJ databases">
        <title>Sequence of Gallionella enrichment culture.</title>
        <authorList>
            <person name="Poehlein A."/>
            <person name="Muehling M."/>
            <person name="Daniel R."/>
        </authorList>
    </citation>
    <scope>NUCLEOTIDE SEQUENCE</scope>
</reference>
<dbReference type="NCBIfam" id="TIGR00351">
    <property type="entry name" value="narI"/>
    <property type="match status" value="1"/>
</dbReference>
<feature type="transmembrane region" description="Helical" evidence="13">
    <location>
        <begin position="47"/>
        <end position="71"/>
    </location>
</feature>
<dbReference type="PANTHER" id="PTHR30598:SF3">
    <property type="entry name" value="RESPIRATORY NITRATE REDUCTASE 1 GAMMA CHAIN"/>
    <property type="match status" value="1"/>
</dbReference>
<evidence type="ECO:0000256" key="13">
    <source>
        <dbReference type="SAM" id="Phobius"/>
    </source>
</evidence>
<protein>
    <submittedName>
        <fullName evidence="15">Nitrate reductase-like protein NarX</fullName>
        <ecNumber evidence="15">1.7.99.4</ecNumber>
    </submittedName>
</protein>
<dbReference type="Pfam" id="PF02665">
    <property type="entry name" value="Nitrate_red_gam"/>
    <property type="match status" value="1"/>
</dbReference>
<feature type="transmembrane region" description="Helical" evidence="13">
    <location>
        <begin position="6"/>
        <end position="27"/>
    </location>
</feature>
<organism evidence="15">
    <name type="scientific">mine drainage metagenome</name>
    <dbReference type="NCBI Taxonomy" id="410659"/>
    <lineage>
        <taxon>unclassified sequences</taxon>
        <taxon>metagenomes</taxon>
        <taxon>ecological metagenomes</taxon>
    </lineage>
</organism>
<keyword evidence="2" id="KW-0813">Transport</keyword>
<keyword evidence="9 15" id="KW-0560">Oxidoreductase</keyword>
<dbReference type="PANTHER" id="PTHR30598">
    <property type="entry name" value="NITRATE REDUCTASE PRIVATE CHAPERONE, REDOX ENZYME MATURATION PROTEIN REMP FAMILY"/>
    <property type="match status" value="1"/>
</dbReference>
<dbReference type="GO" id="GO:0008940">
    <property type="term" value="F:nitrate reductase activity"/>
    <property type="evidence" value="ECO:0007669"/>
    <property type="project" value="InterPro"/>
</dbReference>
<dbReference type="GO" id="GO:0046872">
    <property type="term" value="F:metal ion binding"/>
    <property type="evidence" value="ECO:0007669"/>
    <property type="project" value="UniProtKB-KW"/>
</dbReference>
<feature type="domain" description="NarG-like" evidence="14">
    <location>
        <begin position="5"/>
        <end position="219"/>
    </location>
</feature>
<name>A0A1J5RH04_9ZZZZ</name>
<evidence type="ECO:0000256" key="5">
    <source>
        <dbReference type="ARBA" id="ARBA00022692"/>
    </source>
</evidence>
<dbReference type="GO" id="GO:0019645">
    <property type="term" value="P:anaerobic electron transport chain"/>
    <property type="evidence" value="ECO:0007669"/>
    <property type="project" value="TreeGrafter"/>
</dbReference>
<evidence type="ECO:0000256" key="6">
    <source>
        <dbReference type="ARBA" id="ARBA00022723"/>
    </source>
</evidence>
<evidence type="ECO:0000256" key="10">
    <source>
        <dbReference type="ARBA" id="ARBA00023004"/>
    </source>
</evidence>
<evidence type="ECO:0000313" key="15">
    <source>
        <dbReference type="EMBL" id="OIQ95400.1"/>
    </source>
</evidence>
<dbReference type="GO" id="GO:0005886">
    <property type="term" value="C:plasma membrane"/>
    <property type="evidence" value="ECO:0007669"/>
    <property type="project" value="UniProtKB-SubCell"/>
</dbReference>
<keyword evidence="4" id="KW-0349">Heme</keyword>
<dbReference type="GO" id="GO:0009055">
    <property type="term" value="F:electron transfer activity"/>
    <property type="evidence" value="ECO:0007669"/>
    <property type="project" value="TreeGrafter"/>
</dbReference>
<keyword evidence="6" id="KW-0479">Metal-binding</keyword>
<keyword evidence="12 13" id="KW-0472">Membrane</keyword>
<dbReference type="EMBL" id="MLJW01000167">
    <property type="protein sequence ID" value="OIQ95400.1"/>
    <property type="molecule type" value="Genomic_DNA"/>
</dbReference>
<dbReference type="InterPro" id="IPR023234">
    <property type="entry name" value="NarG-like_domain"/>
</dbReference>
<keyword evidence="8 13" id="KW-1133">Transmembrane helix</keyword>
<keyword evidence="10" id="KW-0408">Iron</keyword>
<dbReference type="InterPro" id="IPR036197">
    <property type="entry name" value="NarG-like_sf"/>
</dbReference>
<keyword evidence="7" id="KW-0249">Electron transport</keyword>
<evidence type="ECO:0000259" key="14">
    <source>
        <dbReference type="Pfam" id="PF02665"/>
    </source>
</evidence>
<feature type="transmembrane region" description="Helical" evidence="13">
    <location>
        <begin position="83"/>
        <end position="104"/>
    </location>
</feature>
<evidence type="ECO:0000256" key="2">
    <source>
        <dbReference type="ARBA" id="ARBA00022448"/>
    </source>
</evidence>
<keyword evidence="5 13" id="KW-0812">Transmembrane</keyword>
<evidence type="ECO:0000256" key="1">
    <source>
        <dbReference type="ARBA" id="ARBA00004651"/>
    </source>
</evidence>
<keyword evidence="11" id="KW-0534">Nitrate assimilation</keyword>
<accession>A0A1J5RH04</accession>
<dbReference type="EC" id="1.7.99.4" evidence="15"/>
<dbReference type="SUPFAM" id="SSF103501">
    <property type="entry name" value="Respiratory nitrate reductase 1 gamma chain"/>
    <property type="match status" value="1"/>
</dbReference>
<evidence type="ECO:0000256" key="9">
    <source>
        <dbReference type="ARBA" id="ARBA00023002"/>
    </source>
</evidence>
<dbReference type="InterPro" id="IPR003816">
    <property type="entry name" value="Nitrate_red_gam"/>
</dbReference>
<comment type="subcellular location">
    <subcellularLocation>
        <location evidence="1">Cell membrane</location>
        <topology evidence="1">Multi-pass membrane protein</topology>
    </subcellularLocation>
</comment>
<feature type="transmembrane region" description="Helical" evidence="13">
    <location>
        <begin position="172"/>
        <end position="194"/>
    </location>
</feature>
<evidence type="ECO:0000256" key="8">
    <source>
        <dbReference type="ARBA" id="ARBA00022989"/>
    </source>
</evidence>
<comment type="caution">
    <text evidence="15">The sequence shown here is derived from an EMBL/GenBank/DDBJ whole genome shotgun (WGS) entry which is preliminary data.</text>
</comment>
<dbReference type="GO" id="GO:0020037">
    <property type="term" value="F:heme binding"/>
    <property type="evidence" value="ECO:0007669"/>
    <property type="project" value="TreeGrafter"/>
</dbReference>
<evidence type="ECO:0000256" key="4">
    <source>
        <dbReference type="ARBA" id="ARBA00022617"/>
    </source>
</evidence>
<keyword evidence="3" id="KW-1003">Cell membrane</keyword>
<proteinExistence type="predicted"/>
<dbReference type="InterPro" id="IPR051936">
    <property type="entry name" value="Heme-iron_electron_transfer"/>
</dbReference>
<evidence type="ECO:0000256" key="3">
    <source>
        <dbReference type="ARBA" id="ARBA00022475"/>
    </source>
</evidence>
<dbReference type="Gene3D" id="1.20.950.20">
    <property type="entry name" value="Transmembrane di-heme cytochromes, Chain C"/>
    <property type="match status" value="1"/>
</dbReference>
<feature type="transmembrane region" description="Helical" evidence="13">
    <location>
        <begin position="125"/>
        <end position="144"/>
    </location>
</feature>
<evidence type="ECO:0000256" key="7">
    <source>
        <dbReference type="ARBA" id="ARBA00022982"/>
    </source>
</evidence>
<gene>
    <name evidence="15" type="primary">narX_6</name>
    <name evidence="15" type="ORF">GALL_225610</name>
</gene>
<dbReference type="GO" id="GO:0009325">
    <property type="term" value="C:nitrate reductase complex"/>
    <property type="evidence" value="ECO:0007669"/>
    <property type="project" value="InterPro"/>
</dbReference>
<evidence type="ECO:0000256" key="11">
    <source>
        <dbReference type="ARBA" id="ARBA00023063"/>
    </source>
</evidence>
<dbReference type="GO" id="GO:0042128">
    <property type="term" value="P:nitrate assimilation"/>
    <property type="evidence" value="ECO:0007669"/>
    <property type="project" value="UniProtKB-KW"/>
</dbReference>
<sequence>MNFRQALFTILPYVALTTLLVGSIYRYRMLGFKVTSLSSQFLEGRNLFWGTQPFHWGILVVFLGHLAAFAIPSGVLAWNGQPWRLLALEWTMFAFALSALFGLGALMVRRLRDARLREVTSRMDVLLYALLTFQLLTGVMIAYFNRWGSSWFASSVTPYLRSIFLLNPKVDVIVAMPGLVQLHIISAFLIFGLIPFTRLIHFTVFPLNYTWRPYQQVIWNWAPKARRTATALRVGVKPKNN</sequence>
<dbReference type="AlphaFoldDB" id="A0A1J5RH04"/>
<evidence type="ECO:0000256" key="12">
    <source>
        <dbReference type="ARBA" id="ARBA00023136"/>
    </source>
</evidence>